<reference evidence="3" key="1">
    <citation type="submission" date="2016-02" db="EMBL/GenBank/DDBJ databases">
        <title>Draft genome sequence of Microdochium bolleyi, a fungal endophyte of beachgrass.</title>
        <authorList>
            <consortium name="DOE Joint Genome Institute"/>
            <person name="David A.S."/>
            <person name="May G."/>
            <person name="Haridas S."/>
            <person name="Lim J."/>
            <person name="Wang M."/>
            <person name="Labutti K."/>
            <person name="Lipzen A."/>
            <person name="Barry K."/>
            <person name="Grigoriev I.V."/>
        </authorList>
    </citation>
    <scope>NUCLEOTIDE SEQUENCE [LARGE SCALE GENOMIC DNA]</scope>
    <source>
        <strain evidence="3">J235TASD1</strain>
    </source>
</reference>
<feature type="domain" description="Glutamine amidotransferase" evidence="1">
    <location>
        <begin position="82"/>
        <end position="227"/>
    </location>
</feature>
<accession>A0A136JFH8</accession>
<dbReference type="AlphaFoldDB" id="A0A136JFH8"/>
<dbReference type="PANTHER" id="PTHR42695">
    <property type="entry name" value="GLUTAMINE AMIDOTRANSFERASE YLR126C-RELATED"/>
    <property type="match status" value="1"/>
</dbReference>
<dbReference type="EMBL" id="KQ964246">
    <property type="protein sequence ID" value="KXJ95907.1"/>
    <property type="molecule type" value="Genomic_DNA"/>
</dbReference>
<dbReference type="Pfam" id="PF00117">
    <property type="entry name" value="GATase"/>
    <property type="match status" value="1"/>
</dbReference>
<keyword evidence="2" id="KW-0808">Transferase</keyword>
<dbReference type="OrthoDB" id="92161at2759"/>
<keyword evidence="3" id="KW-1185">Reference proteome</keyword>
<organism evidence="2 3">
    <name type="scientific">Microdochium bolleyi</name>
    <dbReference type="NCBI Taxonomy" id="196109"/>
    <lineage>
        <taxon>Eukaryota</taxon>
        <taxon>Fungi</taxon>
        <taxon>Dikarya</taxon>
        <taxon>Ascomycota</taxon>
        <taxon>Pezizomycotina</taxon>
        <taxon>Sordariomycetes</taxon>
        <taxon>Xylariomycetidae</taxon>
        <taxon>Xylariales</taxon>
        <taxon>Microdochiaceae</taxon>
        <taxon>Microdochium</taxon>
    </lineage>
</organism>
<evidence type="ECO:0000313" key="2">
    <source>
        <dbReference type="EMBL" id="KXJ95907.1"/>
    </source>
</evidence>
<dbReference type="PANTHER" id="PTHR42695:SF4">
    <property type="entry name" value="GLUTAMINE AMIDOTRANSFERASE DOMAIN-CONTAINING PROTEIN"/>
    <property type="match status" value="1"/>
</dbReference>
<dbReference type="InterPro" id="IPR017926">
    <property type="entry name" value="GATASE"/>
</dbReference>
<dbReference type="Proteomes" id="UP000070501">
    <property type="component" value="Unassembled WGS sequence"/>
</dbReference>
<gene>
    <name evidence="2" type="ORF">Micbo1qcDRAFT_172200</name>
</gene>
<dbReference type="GO" id="GO:0005634">
    <property type="term" value="C:nucleus"/>
    <property type="evidence" value="ECO:0007669"/>
    <property type="project" value="TreeGrafter"/>
</dbReference>
<name>A0A136JFH8_9PEZI</name>
<keyword evidence="2" id="KW-0315">Glutamine amidotransferase</keyword>
<evidence type="ECO:0000259" key="1">
    <source>
        <dbReference type="Pfam" id="PF00117"/>
    </source>
</evidence>
<dbReference type="STRING" id="196109.A0A136JFH8"/>
<dbReference type="InParanoid" id="A0A136JFH8"/>
<dbReference type="InterPro" id="IPR029062">
    <property type="entry name" value="Class_I_gatase-like"/>
</dbReference>
<sequence length="284" mass="32339">MAPPEARTVVSKHRDHLRILVLETDEPHPDTQREKGSFGEVMNELFEEAGEAHEPKLGIETLMMYAVEPDGGRIPNAGEIGEDIHAILITGSVYDAHSDEEWVMKLLRLIRDIRFTGICFGHQILCRALGSEVRPQRDNEWELSHTRLTLSDVGRKLFNIPYSEPPHIHLHEMHLDKVVAPPDPTQTDLLRDDAEVHVWATSDHTEVQGVYIHKRMFTTQGHMEFDEKMVRRQLEMRVESGTLEEGDAAEAEERAEWMHDGLVVAKAVLRFFHGDDDAAGVIRP</sequence>
<proteinExistence type="predicted"/>
<dbReference type="Gene3D" id="3.40.50.880">
    <property type="match status" value="1"/>
</dbReference>
<dbReference type="InterPro" id="IPR044992">
    <property type="entry name" value="ChyE-like"/>
</dbReference>
<dbReference type="SUPFAM" id="SSF52317">
    <property type="entry name" value="Class I glutamine amidotransferase-like"/>
    <property type="match status" value="1"/>
</dbReference>
<dbReference type="GO" id="GO:0016740">
    <property type="term" value="F:transferase activity"/>
    <property type="evidence" value="ECO:0007669"/>
    <property type="project" value="UniProtKB-KW"/>
</dbReference>
<protein>
    <submittedName>
        <fullName evidence="2">Class I glutamine amidotransferase-like protein</fullName>
    </submittedName>
</protein>
<dbReference type="GO" id="GO:0005829">
    <property type="term" value="C:cytosol"/>
    <property type="evidence" value="ECO:0007669"/>
    <property type="project" value="TreeGrafter"/>
</dbReference>
<evidence type="ECO:0000313" key="3">
    <source>
        <dbReference type="Proteomes" id="UP000070501"/>
    </source>
</evidence>